<evidence type="ECO:0000313" key="3">
    <source>
        <dbReference type="Proteomes" id="UP000070529"/>
    </source>
</evidence>
<dbReference type="AlphaFoldDB" id="A0A135IBT0"/>
<dbReference type="PANTHER" id="PTHR11614">
    <property type="entry name" value="PHOSPHOLIPASE-RELATED"/>
    <property type="match status" value="1"/>
</dbReference>
<organism evidence="2 3">
    <name type="scientific">Enterovibrio coralii</name>
    <dbReference type="NCBI Taxonomy" id="294935"/>
    <lineage>
        <taxon>Bacteria</taxon>
        <taxon>Pseudomonadati</taxon>
        <taxon>Pseudomonadota</taxon>
        <taxon>Gammaproteobacteria</taxon>
        <taxon>Vibrionales</taxon>
        <taxon>Vibrionaceae</taxon>
        <taxon>Enterovibrio</taxon>
    </lineage>
</organism>
<dbReference type="SUPFAM" id="SSF53474">
    <property type="entry name" value="alpha/beta-Hydrolases"/>
    <property type="match status" value="1"/>
</dbReference>
<dbReference type="STRING" id="294935.ATN88_03865"/>
<dbReference type="InterPro" id="IPR029058">
    <property type="entry name" value="AB_hydrolase_fold"/>
</dbReference>
<sequence>MNSKCSTLFKLAGIVLGGALLTGCLRAPDEPLYQTSDSLPAYEQATFEEYVQETKQWLEENRVFLTNNEQTEIDANTPFELKPKDGTTPRKGVLLVHGLGDSPFYFRDIAAALAEQGFLVRTILLPGHGSRPGDLILPAFDDWNAVVEHHAELLAEQVDDVWLGGFSTGGNLVTAYAAKHENIEGLLLFSPAFAPKDTLHVMAPVANYFVDWLDIDPHENNYTRYATLATNGAALYSESVEQVSDLLSAKPYDKPVMIAISESDSVLNANETAELFKTTFTNPQSQLVWYGNSTVKGDSRIVSLSSSLPEKRISTFSHMSVLFSPANPYYGEKGTQLVCDNGQSVEAEAQCPTSNALWYSSYDYLVDGKIHARLTWNPYFEELEKTIEDVTTSSTPSS</sequence>
<evidence type="ECO:0000259" key="1">
    <source>
        <dbReference type="Pfam" id="PF12146"/>
    </source>
</evidence>
<accession>A0A135IBT0</accession>
<dbReference type="Proteomes" id="UP000070529">
    <property type="component" value="Unassembled WGS sequence"/>
</dbReference>
<dbReference type="InterPro" id="IPR051044">
    <property type="entry name" value="MAG_DAG_Lipase"/>
</dbReference>
<name>A0A135IBT0_9GAMM</name>
<dbReference type="InterPro" id="IPR022742">
    <property type="entry name" value="Hydrolase_4"/>
</dbReference>
<protein>
    <submittedName>
        <fullName evidence="2">Esterase</fullName>
    </submittedName>
</protein>
<dbReference type="RefSeq" id="WP_067410003.1">
    <property type="nucleotide sequence ID" value="NZ_LNTY01000006.1"/>
</dbReference>
<evidence type="ECO:0000313" key="2">
    <source>
        <dbReference type="EMBL" id="KXF82912.1"/>
    </source>
</evidence>
<dbReference type="PROSITE" id="PS51257">
    <property type="entry name" value="PROKAR_LIPOPROTEIN"/>
    <property type="match status" value="1"/>
</dbReference>
<gene>
    <name evidence="2" type="ORF">ATN88_03865</name>
</gene>
<reference evidence="2 3" key="1">
    <citation type="submission" date="2015-11" db="EMBL/GenBank/DDBJ databases">
        <title>Genomic Taxonomy of the Vibrionaceae.</title>
        <authorList>
            <person name="Gomez-Gil B."/>
            <person name="Enciso-Ibarra J."/>
        </authorList>
    </citation>
    <scope>NUCLEOTIDE SEQUENCE [LARGE SCALE GENOMIC DNA]</scope>
    <source>
        <strain evidence="2 3">CAIM 912</strain>
    </source>
</reference>
<keyword evidence="3" id="KW-1185">Reference proteome</keyword>
<dbReference type="EMBL" id="LNTY01000006">
    <property type="protein sequence ID" value="KXF82912.1"/>
    <property type="molecule type" value="Genomic_DNA"/>
</dbReference>
<dbReference type="Gene3D" id="3.40.50.1820">
    <property type="entry name" value="alpha/beta hydrolase"/>
    <property type="match status" value="1"/>
</dbReference>
<dbReference type="OrthoDB" id="8476759at2"/>
<feature type="domain" description="Serine aminopeptidase S33" evidence="1">
    <location>
        <begin position="88"/>
        <end position="215"/>
    </location>
</feature>
<proteinExistence type="predicted"/>
<dbReference type="Pfam" id="PF12146">
    <property type="entry name" value="Hydrolase_4"/>
    <property type="match status" value="1"/>
</dbReference>
<comment type="caution">
    <text evidence="2">The sequence shown here is derived from an EMBL/GenBank/DDBJ whole genome shotgun (WGS) entry which is preliminary data.</text>
</comment>